<organism evidence="1 2">
    <name type="scientific">Avena sativa</name>
    <name type="common">Oat</name>
    <dbReference type="NCBI Taxonomy" id="4498"/>
    <lineage>
        <taxon>Eukaryota</taxon>
        <taxon>Viridiplantae</taxon>
        <taxon>Streptophyta</taxon>
        <taxon>Embryophyta</taxon>
        <taxon>Tracheophyta</taxon>
        <taxon>Spermatophyta</taxon>
        <taxon>Magnoliopsida</taxon>
        <taxon>Liliopsida</taxon>
        <taxon>Poales</taxon>
        <taxon>Poaceae</taxon>
        <taxon>BOP clade</taxon>
        <taxon>Pooideae</taxon>
        <taxon>Poodae</taxon>
        <taxon>Poeae</taxon>
        <taxon>Poeae Chloroplast Group 1 (Aveneae type)</taxon>
        <taxon>Aveninae</taxon>
        <taxon>Avena</taxon>
    </lineage>
</organism>
<evidence type="ECO:0000313" key="2">
    <source>
        <dbReference type="Proteomes" id="UP001732700"/>
    </source>
</evidence>
<sequence length="217" mass="23078">MAPSTECVVTTTRCARHTITHSFLADLPDMITYHPRDGRDRACSLAGGQGIKAGGGRARTDGGHDVRVRHIHGGPSRPAARHEGSAAGGHTRTDAGHRVANVPPRRDDKPAADGRAGRSAGIAVPWSSAAGRAYGSRGKPSTIGQMMAGCSVIYYDEEELLAQRLLRWSATALAIFVAGICGRRDPDVCRRDDGPINVRFGGRPNPHVSRAPYFPTP</sequence>
<accession>A0ACD5W776</accession>
<reference evidence="1" key="1">
    <citation type="submission" date="2021-05" db="EMBL/GenBank/DDBJ databases">
        <authorList>
            <person name="Scholz U."/>
            <person name="Mascher M."/>
            <person name="Fiebig A."/>
        </authorList>
    </citation>
    <scope>NUCLEOTIDE SEQUENCE [LARGE SCALE GENOMIC DNA]</scope>
</reference>
<dbReference type="Proteomes" id="UP001732700">
    <property type="component" value="Chromosome 3D"/>
</dbReference>
<protein>
    <submittedName>
        <fullName evidence="1">Uncharacterized protein</fullName>
    </submittedName>
</protein>
<name>A0ACD5W776_AVESA</name>
<dbReference type="EnsemblPlants" id="AVESA.00010b.r2.3DG0568990.1">
    <property type="protein sequence ID" value="AVESA.00010b.r2.3DG0568990.1.CDS.1"/>
    <property type="gene ID" value="AVESA.00010b.r2.3DG0568990"/>
</dbReference>
<evidence type="ECO:0000313" key="1">
    <source>
        <dbReference type="EnsemblPlants" id="AVESA.00010b.r2.3DG0568990.1.CDS.1"/>
    </source>
</evidence>
<keyword evidence="2" id="KW-1185">Reference proteome</keyword>
<proteinExistence type="predicted"/>
<reference evidence="1" key="2">
    <citation type="submission" date="2025-09" db="UniProtKB">
        <authorList>
            <consortium name="EnsemblPlants"/>
        </authorList>
    </citation>
    <scope>IDENTIFICATION</scope>
</reference>